<dbReference type="GO" id="GO:0046872">
    <property type="term" value="F:metal ion binding"/>
    <property type="evidence" value="ECO:0007669"/>
    <property type="project" value="UniProtKB-KW"/>
</dbReference>
<sequence length="186" mass="20684">MKIGVISDIHGSLTAFKKATKYLEDVDMILVAGDILYHGARNPLPEGYDTKALVEEINGFKGDLLAVKGNVDAVVDDWVLPYPLPEYAVVDDNGLRIVIYHGYQHEKEEDRVSFAKRFGADILIFGHTHQPVAKEVDGVILLNPGSVSLPKQEPQIATFAVIDNKIDIISLEDGKRLIDYIDLEER</sequence>
<reference evidence="4 5" key="2">
    <citation type="submission" date="2016-08" db="EMBL/GenBank/DDBJ databases">
        <title>Orenia metallireducens sp. nov. strain Z6, a Novel Metal-reducing Firmicute from the Deep Subsurface.</title>
        <authorList>
            <person name="Maxim B.I."/>
            <person name="Kenneth K."/>
            <person name="Flynn T.M."/>
            <person name="Oloughlin E.J."/>
            <person name="Locke R.A."/>
            <person name="Weber J.R."/>
            <person name="Egan S.M."/>
            <person name="Mackie R.I."/>
            <person name="Cann I.K."/>
        </authorList>
    </citation>
    <scope>NUCLEOTIDE SEQUENCE [LARGE SCALE GENOMIC DNA]</scope>
    <source>
        <strain evidence="4 5">Z6</strain>
    </source>
</reference>
<keyword evidence="2" id="KW-0479">Metal-binding</keyword>
<evidence type="ECO:0000313" key="5">
    <source>
        <dbReference type="Proteomes" id="UP000093514"/>
    </source>
</evidence>
<dbReference type="OrthoDB" id="9800565at2"/>
<organism evidence="4 5">
    <name type="scientific">Orenia metallireducens</name>
    <dbReference type="NCBI Taxonomy" id="1413210"/>
    <lineage>
        <taxon>Bacteria</taxon>
        <taxon>Bacillati</taxon>
        <taxon>Bacillota</taxon>
        <taxon>Clostridia</taxon>
        <taxon>Halanaerobiales</taxon>
        <taxon>Halobacteroidaceae</taxon>
        <taxon>Orenia</taxon>
    </lineage>
</organism>
<comment type="caution">
    <text evidence="4">The sequence shown here is derived from an EMBL/GenBank/DDBJ whole genome shotgun (WGS) entry which is preliminary data.</text>
</comment>
<keyword evidence="5" id="KW-1185">Reference proteome</keyword>
<dbReference type="InterPro" id="IPR041802">
    <property type="entry name" value="MPP_YfcE"/>
</dbReference>
<dbReference type="Pfam" id="PF12850">
    <property type="entry name" value="Metallophos_2"/>
    <property type="match status" value="1"/>
</dbReference>
<dbReference type="Proteomes" id="UP000093514">
    <property type="component" value="Unassembled WGS sequence"/>
</dbReference>
<protein>
    <recommendedName>
        <fullName evidence="2">Phosphoesterase</fullName>
        <ecNumber evidence="2">3.1.4.-</ecNumber>
    </recommendedName>
</protein>
<dbReference type="PANTHER" id="PTHR11124">
    <property type="entry name" value="VACUOLAR SORTING PROTEIN VPS29"/>
    <property type="match status" value="1"/>
</dbReference>
<dbReference type="SUPFAM" id="SSF56300">
    <property type="entry name" value="Metallo-dependent phosphatases"/>
    <property type="match status" value="1"/>
</dbReference>
<feature type="domain" description="Calcineurin-like phosphoesterase" evidence="3">
    <location>
        <begin position="1"/>
        <end position="163"/>
    </location>
</feature>
<dbReference type="Gene3D" id="3.60.21.10">
    <property type="match status" value="1"/>
</dbReference>
<accession>A0A1C0A7A1</accession>
<comment type="similarity">
    <text evidence="1 2">Belongs to the metallophosphoesterase superfamily. YfcE family.</text>
</comment>
<reference evidence="5" key="1">
    <citation type="submission" date="2016-07" db="EMBL/GenBank/DDBJ databases">
        <authorList>
            <person name="Florea S."/>
            <person name="Webb J.S."/>
            <person name="Jaromczyk J."/>
            <person name="Schardl C.L."/>
        </authorList>
    </citation>
    <scope>NUCLEOTIDE SEQUENCE [LARGE SCALE GENOMIC DNA]</scope>
    <source>
        <strain evidence="5">Z6</strain>
    </source>
</reference>
<dbReference type="InterPro" id="IPR024654">
    <property type="entry name" value="Calcineurin-like_PHP_lpxH"/>
</dbReference>
<dbReference type="NCBIfam" id="NF006988">
    <property type="entry name" value="PRK09453.1"/>
    <property type="match status" value="1"/>
</dbReference>
<dbReference type="EC" id="3.1.4.-" evidence="2"/>
<dbReference type="GO" id="GO:0016787">
    <property type="term" value="F:hydrolase activity"/>
    <property type="evidence" value="ECO:0007669"/>
    <property type="project" value="UniProtKB-UniRule"/>
</dbReference>
<dbReference type="InterPro" id="IPR029052">
    <property type="entry name" value="Metallo-depent_PP-like"/>
</dbReference>
<evidence type="ECO:0000313" key="4">
    <source>
        <dbReference type="EMBL" id="OCL26091.1"/>
    </source>
</evidence>
<gene>
    <name evidence="4" type="ORF">U472_08730</name>
</gene>
<name>A0A1C0A7A1_9FIRM</name>
<dbReference type="EMBL" id="LWDV01000009">
    <property type="protein sequence ID" value="OCL26091.1"/>
    <property type="molecule type" value="Genomic_DNA"/>
</dbReference>
<dbReference type="NCBIfam" id="TIGR00040">
    <property type="entry name" value="yfcE"/>
    <property type="match status" value="1"/>
</dbReference>
<proteinExistence type="inferred from homology"/>
<dbReference type="InterPro" id="IPR000979">
    <property type="entry name" value="Phosphodiesterase_MJ0936/Vps29"/>
</dbReference>
<dbReference type="AlphaFoldDB" id="A0A1C0A7A1"/>
<evidence type="ECO:0000259" key="3">
    <source>
        <dbReference type="Pfam" id="PF12850"/>
    </source>
</evidence>
<comment type="cofactor">
    <cofactor evidence="2">
        <name>a divalent metal cation</name>
        <dbReference type="ChEBI" id="CHEBI:60240"/>
    </cofactor>
</comment>
<evidence type="ECO:0000256" key="2">
    <source>
        <dbReference type="RuleBase" id="RU362039"/>
    </source>
</evidence>
<dbReference type="RefSeq" id="WP_068717560.1">
    <property type="nucleotide sequence ID" value="NZ_LWDV01000009.1"/>
</dbReference>
<dbReference type="CDD" id="cd00841">
    <property type="entry name" value="MPP_YfcE"/>
    <property type="match status" value="1"/>
</dbReference>
<evidence type="ECO:0000256" key="1">
    <source>
        <dbReference type="ARBA" id="ARBA00008950"/>
    </source>
</evidence>